<feature type="binding site" evidence="12">
    <location>
        <position position="32"/>
    </location>
    <ligand>
        <name>[4Fe-4S] cluster</name>
        <dbReference type="ChEBI" id="CHEBI:49883"/>
        <label>1</label>
        <note>4Fe-4S-S-AdoMet</note>
    </ligand>
</feature>
<dbReference type="SFLD" id="SFLDG01067">
    <property type="entry name" value="SPASM/twitch_domain_containing"/>
    <property type="match status" value="1"/>
</dbReference>
<protein>
    <recommendedName>
        <fullName evidence="1 12">GTP 3',8-cyclase</fullName>
        <ecNumber evidence="1 12">4.1.99.22</ecNumber>
    </recommendedName>
    <alternativeName>
        <fullName evidence="12">Molybdenum cofactor biosynthesis protein A</fullName>
    </alternativeName>
</protein>
<evidence type="ECO:0000313" key="21">
    <source>
        <dbReference type="Proteomes" id="UP000194857"/>
    </source>
</evidence>
<keyword evidence="7 12" id="KW-0411">Iron-sulfur</keyword>
<comment type="cofactor">
    <cofactor evidence="12">
        <name>[4Fe-4S] cluster</name>
        <dbReference type="ChEBI" id="CHEBI:49883"/>
    </cofactor>
    <text evidence="12">Binds 2 [4Fe-4S] clusters. Binds 1 [4Fe-4S] cluster coordinated with 3 cysteines and an exchangeable S-adenosyl-L-methionine and 1 [4Fe-4S] cluster coordinated with 3 cysteines and the GTP-derived substrate.</text>
</comment>
<feature type="binding site" evidence="12">
    <location>
        <position position="193"/>
    </location>
    <ligand>
        <name>S-adenosyl-L-methionine</name>
        <dbReference type="ChEBI" id="CHEBI:59789"/>
    </ligand>
</feature>
<reference evidence="19" key="8">
    <citation type="submission" date="2023-06" db="EMBL/GenBank/DDBJ databases">
        <authorList>
            <consortium name="Clinical and Environmental Microbiology Branch: Whole genome sequencing antimicrobial resistance pathogens in the healthcare setting"/>
        </authorList>
    </citation>
    <scope>NUCLEOTIDE SEQUENCE</scope>
    <source>
        <strain evidence="19">2021CK-01020</strain>
    </source>
</reference>
<feature type="binding site" evidence="12">
    <location>
        <position position="257"/>
    </location>
    <ligand>
        <name>[4Fe-4S] cluster</name>
        <dbReference type="ChEBI" id="CHEBI:49883"/>
        <label>2</label>
        <note>4Fe-4S-substrate</note>
    </ligand>
</feature>
<evidence type="ECO:0000313" key="20">
    <source>
        <dbReference type="Proteomes" id="UP000045039"/>
    </source>
</evidence>
<dbReference type="EMBL" id="NFFZ01000003">
    <property type="protein sequence ID" value="OTI64236.1"/>
    <property type="molecule type" value="Genomic_DNA"/>
</dbReference>
<feature type="binding site" evidence="12">
    <location>
        <position position="18"/>
    </location>
    <ligand>
        <name>GTP</name>
        <dbReference type="ChEBI" id="CHEBI:37565"/>
    </ligand>
</feature>
<dbReference type="PANTHER" id="PTHR22960:SF0">
    <property type="entry name" value="MOLYBDENUM COFACTOR BIOSYNTHESIS PROTEIN 1"/>
    <property type="match status" value="1"/>
</dbReference>
<comment type="catalytic activity">
    <reaction evidence="11 12">
        <text>GTP + AH2 + S-adenosyl-L-methionine = (8S)-3',8-cyclo-7,8-dihydroguanosine 5'-triphosphate + 5'-deoxyadenosine + L-methionine + A + H(+)</text>
        <dbReference type="Rhea" id="RHEA:49576"/>
        <dbReference type="ChEBI" id="CHEBI:13193"/>
        <dbReference type="ChEBI" id="CHEBI:15378"/>
        <dbReference type="ChEBI" id="CHEBI:17319"/>
        <dbReference type="ChEBI" id="CHEBI:17499"/>
        <dbReference type="ChEBI" id="CHEBI:37565"/>
        <dbReference type="ChEBI" id="CHEBI:57844"/>
        <dbReference type="ChEBI" id="CHEBI:59789"/>
        <dbReference type="ChEBI" id="CHEBI:131766"/>
        <dbReference type="EC" id="4.1.99.22"/>
    </reaction>
</comment>
<evidence type="ECO:0000313" key="14">
    <source>
        <dbReference type="EMBL" id="CRO09396.1"/>
    </source>
</evidence>
<dbReference type="SMART" id="SM00729">
    <property type="entry name" value="Elp3"/>
    <property type="match status" value="1"/>
</dbReference>
<evidence type="ECO:0000256" key="1">
    <source>
        <dbReference type="ARBA" id="ARBA00012167"/>
    </source>
</evidence>
<dbReference type="EC" id="4.1.99.22" evidence="1 12"/>
<dbReference type="InterPro" id="IPR006638">
    <property type="entry name" value="Elp3/MiaA/NifB-like_rSAM"/>
</dbReference>
<evidence type="ECO:0000256" key="12">
    <source>
        <dbReference type="HAMAP-Rule" id="MF_01225"/>
    </source>
</evidence>
<keyword evidence="2 12" id="KW-0004">4Fe-4S</keyword>
<proteinExistence type="inferred from homology"/>
<dbReference type="GO" id="GO:0046872">
    <property type="term" value="F:metal ion binding"/>
    <property type="evidence" value="ECO:0007669"/>
    <property type="project" value="UniProtKB-KW"/>
</dbReference>
<evidence type="ECO:0000256" key="3">
    <source>
        <dbReference type="ARBA" id="ARBA00022691"/>
    </source>
</evidence>
<dbReference type="Proteomes" id="UP000644192">
    <property type="component" value="Unassembled WGS sequence"/>
</dbReference>
<dbReference type="PANTHER" id="PTHR22960">
    <property type="entry name" value="MOLYBDOPTERIN COFACTOR SYNTHESIS PROTEIN A"/>
    <property type="match status" value="1"/>
</dbReference>
<evidence type="ECO:0000313" key="23">
    <source>
        <dbReference type="Proteomes" id="UP000433532"/>
    </source>
</evidence>
<evidence type="ECO:0000259" key="13">
    <source>
        <dbReference type="PROSITE" id="PS51918"/>
    </source>
</evidence>
<keyword evidence="9 12" id="KW-0501">Molybdenum cofactor biosynthesis</keyword>
<comment type="similarity">
    <text evidence="12">Belongs to the radical SAM superfamily. MoaA family.</text>
</comment>
<keyword evidence="5 12" id="KW-0547">Nucleotide-binding</keyword>
<dbReference type="InterPro" id="IPR058240">
    <property type="entry name" value="rSAM_sf"/>
</dbReference>
<dbReference type="GO" id="GO:0061799">
    <property type="term" value="F:cyclic pyranopterin monophosphate synthase activity"/>
    <property type="evidence" value="ECO:0007669"/>
    <property type="project" value="TreeGrafter"/>
</dbReference>
<dbReference type="HAMAP" id="MF_01225_B">
    <property type="entry name" value="MoaA_B"/>
    <property type="match status" value="1"/>
</dbReference>
<feature type="binding site" evidence="12">
    <location>
        <position position="159"/>
    </location>
    <ligand>
        <name>GTP</name>
        <dbReference type="ChEBI" id="CHEBI:37565"/>
    </ligand>
</feature>
<dbReference type="InterPro" id="IPR000385">
    <property type="entry name" value="MoaA_NifB_PqqE_Fe-S-bd_CS"/>
</dbReference>
<dbReference type="InterPro" id="IPR010505">
    <property type="entry name" value="MoaA_twitch"/>
</dbReference>
<feature type="binding site" evidence="12">
    <location>
        <position position="260"/>
    </location>
    <ligand>
        <name>[4Fe-4S] cluster</name>
        <dbReference type="ChEBI" id="CHEBI:49883"/>
        <label>2</label>
        <note>4Fe-4S-substrate</note>
    </ligand>
</feature>
<dbReference type="KEGG" id="paeb:NCGM1900_5079"/>
<accession>A0A1S1CCQ0</accession>
<dbReference type="EMBL" id="NSNE01000002">
    <property type="protein sequence ID" value="RPM21474.1"/>
    <property type="molecule type" value="Genomic_DNA"/>
</dbReference>
<reference evidence="18 22" key="4">
    <citation type="submission" date="2017-08" db="EMBL/GenBank/DDBJ databases">
        <authorList>
            <person name="Feschi L."/>
            <person name="Jeukens J."/>
            <person name="Emond-Rheault J.-G."/>
            <person name="Kukavica-Ibrulj I."/>
            <person name="Boyle B."/>
            <person name="Levesque R.C."/>
        </authorList>
    </citation>
    <scope>NUCLEOTIDE SEQUENCE [LARGE SCALE GENOMIC DNA]</scope>
    <source>
        <strain evidence="18 22">PA-W36</strain>
    </source>
</reference>
<dbReference type="Proteomes" id="UP001297540">
    <property type="component" value="Chromosome"/>
</dbReference>
<reference evidence="19" key="9">
    <citation type="submission" date="2023-10" db="EMBL/GenBank/DDBJ databases">
        <title>Pathogen: clinical or host-associated sample.</title>
        <authorList>
            <person name="Hergert J."/>
            <person name="Casey R."/>
            <person name="Wagner J."/>
            <person name="Young E.L."/>
            <person name="Oakeson K.F."/>
        </authorList>
    </citation>
    <scope>NUCLEOTIDE SEQUENCE</scope>
    <source>
        <strain evidence="19">2021CK-01020</strain>
    </source>
</reference>
<dbReference type="Pfam" id="PF04055">
    <property type="entry name" value="Radical_SAM"/>
    <property type="match status" value="1"/>
</dbReference>
<dbReference type="GO" id="GO:0006777">
    <property type="term" value="P:Mo-molybdopterin cofactor biosynthetic process"/>
    <property type="evidence" value="ECO:0007669"/>
    <property type="project" value="UniProtKB-UniRule"/>
</dbReference>
<reference evidence="15 23" key="6">
    <citation type="submission" date="2019-11" db="EMBL/GenBank/DDBJ databases">
        <title>Genomes of ocular Pseudomonas aeruginosa isolates.</title>
        <authorList>
            <person name="Khan M."/>
            <person name="Rice S.A."/>
            <person name="Willcox M.D.P."/>
            <person name="Stapleton F."/>
        </authorList>
    </citation>
    <scope>NUCLEOTIDE SEQUENCE [LARGE SCALE GENOMIC DNA]</scope>
    <source>
        <strain evidence="15 23">PA221</strain>
    </source>
</reference>
<dbReference type="GO" id="GO:0005525">
    <property type="term" value="F:GTP binding"/>
    <property type="evidence" value="ECO:0007669"/>
    <property type="project" value="UniProtKB-UniRule"/>
</dbReference>
<comment type="function">
    <text evidence="12">Catalyzes the cyclization of GTP to (8S)-3',8-cyclo-7,8-dihydroguanosine 5'-triphosphate.</text>
</comment>
<reference evidence="18 22" key="5">
    <citation type="submission" date="2019-01" db="EMBL/GenBank/DDBJ databases">
        <title>The Pseudomonas aeruginosa pan-genome provides new insights on its population structure, horizontal gene transfer and pathogenicity.</title>
        <authorList>
            <person name="Freschi L."/>
            <person name="Vincent A.T."/>
            <person name="Jeukens J."/>
            <person name="Emond-Rheault J.-G."/>
            <person name="Kukavica-Ibrulj I."/>
            <person name="Dupont M.-J."/>
            <person name="Charette S.J."/>
            <person name="Boyle B."/>
            <person name="Levesque R.C."/>
        </authorList>
    </citation>
    <scope>NUCLEOTIDE SEQUENCE [LARGE SCALE GENOMIC DNA]</scope>
    <source>
        <strain evidence="18 22">PA-W36</strain>
    </source>
</reference>
<dbReference type="SMR" id="A0A072ZX81"/>
<dbReference type="InterPro" id="IPR050105">
    <property type="entry name" value="MoCo_biosynth_MoaA/MoaC"/>
</dbReference>
<dbReference type="InterPro" id="IPR013785">
    <property type="entry name" value="Aldolase_TIM"/>
</dbReference>
<evidence type="ECO:0000256" key="7">
    <source>
        <dbReference type="ARBA" id="ARBA00023014"/>
    </source>
</evidence>
<evidence type="ECO:0000313" key="22">
    <source>
        <dbReference type="Proteomes" id="UP000284767"/>
    </source>
</evidence>
<sequence length="331" mass="37214">MSDSRLVDPFGRRITYLRLSVTDRCDFRCTYCMSEDMQFLPRDQVLSLEELYAVADAFIGLGVRRIRITGGEPLVRKGITGLLARLGQRAELEDLAITTNGSQLRERAAELKAAGVRRLNVSLDSLQRERFAAFTRSDRLEQVLDGIQAAREAGFERIKLNCVVQKGRNDDEILDLVEYALANQLDISFIEEMPLGSITSHRRELTLCTSDEVRAIIERRWPLTPSLARSGGPSRYYQIGDEPSRIGFISPHSNNFCGDCNRVRVTAEGKLVLCLGHEGALDLRELLRSHPGDRERLSAALVAALNLKPERHHFDAQEQVQVLRFMSMTGG</sequence>
<dbReference type="Proteomes" id="UP000045039">
    <property type="component" value="Unassembled WGS sequence"/>
</dbReference>
<dbReference type="Gene3D" id="3.20.20.70">
    <property type="entry name" value="Aldolase class I"/>
    <property type="match status" value="1"/>
</dbReference>
<evidence type="ECO:0000313" key="19">
    <source>
        <dbReference type="EMBL" id="WOS75426.1"/>
    </source>
</evidence>
<dbReference type="RefSeq" id="WP_003083204.1">
    <property type="nucleotide sequence ID" value="NZ_AP014622.1"/>
</dbReference>
<evidence type="ECO:0000313" key="15">
    <source>
        <dbReference type="EMBL" id="MUI33774.1"/>
    </source>
</evidence>
<dbReference type="InterPro" id="IPR013483">
    <property type="entry name" value="MoaA"/>
</dbReference>
<dbReference type="NCBIfam" id="TIGR02666">
    <property type="entry name" value="moaA"/>
    <property type="match status" value="1"/>
</dbReference>
<dbReference type="EMBL" id="WXZT01000003">
    <property type="protein sequence ID" value="MZZ12104.1"/>
    <property type="molecule type" value="Genomic_DNA"/>
</dbReference>
<name>A0A072ZX81_PSEAI</name>
<dbReference type="UniPathway" id="UPA00344"/>
<dbReference type="EMBL" id="WOAD01000001">
    <property type="protein sequence ID" value="MUI33774.1"/>
    <property type="molecule type" value="Genomic_DNA"/>
</dbReference>
<dbReference type="PROSITE" id="PS01305">
    <property type="entry name" value="MOAA_NIFB_PQQE"/>
    <property type="match status" value="1"/>
</dbReference>
<evidence type="ECO:0000256" key="2">
    <source>
        <dbReference type="ARBA" id="ARBA00022485"/>
    </source>
</evidence>
<evidence type="ECO:0000313" key="18">
    <source>
        <dbReference type="EMBL" id="RPM21474.1"/>
    </source>
</evidence>
<dbReference type="GO" id="GO:0051539">
    <property type="term" value="F:4 iron, 4 sulfur cluster binding"/>
    <property type="evidence" value="ECO:0007669"/>
    <property type="project" value="UniProtKB-UniRule"/>
</dbReference>
<dbReference type="SFLD" id="SFLDS00029">
    <property type="entry name" value="Radical_SAM"/>
    <property type="match status" value="1"/>
</dbReference>
<dbReference type="OMA" id="RYKYITR"/>
<feature type="binding site" evidence="12">
    <location>
        <begin position="262"/>
        <end position="264"/>
    </location>
    <ligand>
        <name>GTP</name>
        <dbReference type="ChEBI" id="CHEBI:37565"/>
    </ligand>
</feature>
<comment type="pathway">
    <text evidence="12">Cofactor biosynthesis; molybdopterin biosynthesis.</text>
</comment>
<feature type="binding site" evidence="12">
    <location>
        <position position="29"/>
    </location>
    <ligand>
        <name>[4Fe-4S] cluster</name>
        <dbReference type="ChEBI" id="CHEBI:49883"/>
        <label>1</label>
        <note>4Fe-4S-S-AdoMet</note>
    </ligand>
</feature>
<dbReference type="SFLD" id="SFLDG01383">
    <property type="entry name" value="cyclic_pyranopterin_phosphate"/>
    <property type="match status" value="1"/>
</dbReference>
<evidence type="ECO:0000313" key="16">
    <source>
        <dbReference type="EMBL" id="MZZ12104.1"/>
    </source>
</evidence>
<dbReference type="SFLD" id="SFLDG01386">
    <property type="entry name" value="main_SPASM_domain-containing"/>
    <property type="match status" value="1"/>
</dbReference>
<feature type="binding site" evidence="12">
    <location>
        <position position="71"/>
    </location>
    <ligand>
        <name>S-adenosyl-L-methionine</name>
        <dbReference type="ChEBI" id="CHEBI:59789"/>
    </ligand>
</feature>
<reference evidence="16" key="7">
    <citation type="submission" date="2020-01" db="EMBL/GenBank/DDBJ databases">
        <title>Bacteria Cultured from War Wounds Associated with the Conflict in Eastern Ukraine.</title>
        <authorList>
            <person name="Snesrud E."/>
            <person name="Galac M.R."/>
            <person name="Mc Gann P."/>
            <person name="Valentine K."/>
            <person name="Viacheslav K."/>
        </authorList>
    </citation>
    <scope>NUCLEOTIDE SEQUENCE</scope>
    <source>
        <strain evidence="16">VNMU148</strain>
    </source>
</reference>
<evidence type="ECO:0000256" key="8">
    <source>
        <dbReference type="ARBA" id="ARBA00023134"/>
    </source>
</evidence>
<keyword evidence="10 12" id="KW-0456">Lyase</keyword>
<feature type="binding site" evidence="12">
    <location>
        <position position="274"/>
    </location>
    <ligand>
        <name>[4Fe-4S] cluster</name>
        <dbReference type="ChEBI" id="CHEBI:49883"/>
        <label>2</label>
        <note>4Fe-4S-substrate</note>
    </ligand>
</feature>
<evidence type="ECO:0000313" key="17">
    <source>
        <dbReference type="EMBL" id="OTI64236.1"/>
    </source>
</evidence>
<dbReference type="EMBL" id="CP136986">
    <property type="protein sequence ID" value="WOS75426.1"/>
    <property type="molecule type" value="Genomic_DNA"/>
</dbReference>
<dbReference type="AlphaFoldDB" id="A0A072ZX81"/>
<accession>A0A072ZX81</accession>
<feature type="binding site" evidence="12">
    <location>
        <position position="98"/>
    </location>
    <ligand>
        <name>GTP</name>
        <dbReference type="ChEBI" id="CHEBI:37565"/>
    </ligand>
</feature>
<feature type="binding site" evidence="12">
    <location>
        <position position="31"/>
    </location>
    <ligand>
        <name>S-adenosyl-L-methionine</name>
        <dbReference type="ChEBI" id="CHEBI:59789"/>
    </ligand>
</feature>
<gene>
    <name evidence="14" type="primary">moaA_2</name>
    <name evidence="12 15" type="synonym">moaA</name>
    <name evidence="17" type="ORF">CAZ10_08500</name>
    <name evidence="15" type="ORF">GNQ48_02065</name>
    <name evidence="16" type="ORF">GUL26_07585</name>
    <name evidence="18" type="ORF">IPC1295_04220</name>
    <name evidence="19" type="ORF">L4V69_23280</name>
    <name evidence="14" type="ORF">PAERUG_P19_London_7_VIM_2_05_10_00773</name>
</gene>
<keyword evidence="4 12" id="KW-0479">Metal-binding</keyword>
<dbReference type="eggNOG" id="COG2896">
    <property type="taxonomic scope" value="Bacteria"/>
</dbReference>
<evidence type="ECO:0000256" key="4">
    <source>
        <dbReference type="ARBA" id="ARBA00022723"/>
    </source>
</evidence>
<evidence type="ECO:0000256" key="10">
    <source>
        <dbReference type="ARBA" id="ARBA00023239"/>
    </source>
</evidence>
<dbReference type="InterPro" id="IPR007197">
    <property type="entry name" value="rSAM"/>
</dbReference>
<feature type="binding site" evidence="12">
    <location>
        <position position="67"/>
    </location>
    <ligand>
        <name>GTP</name>
        <dbReference type="ChEBI" id="CHEBI:37565"/>
    </ligand>
</feature>
<dbReference type="InterPro" id="IPR040064">
    <property type="entry name" value="MoaA-like"/>
</dbReference>
<comment type="subunit">
    <text evidence="12">Monomer and homodimer.</text>
</comment>
<dbReference type="PROSITE" id="PS51918">
    <property type="entry name" value="RADICAL_SAM"/>
    <property type="match status" value="1"/>
</dbReference>
<evidence type="ECO:0000256" key="9">
    <source>
        <dbReference type="ARBA" id="ARBA00023150"/>
    </source>
</evidence>
<feature type="domain" description="Radical SAM core" evidence="13">
    <location>
        <begin position="9"/>
        <end position="234"/>
    </location>
</feature>
<dbReference type="SUPFAM" id="SSF102114">
    <property type="entry name" value="Radical SAM enzymes"/>
    <property type="match status" value="1"/>
</dbReference>
<reference evidence="14" key="1">
    <citation type="submission" date="2015-06" db="EMBL/GenBank/DDBJ databases">
        <authorList>
            <person name="Radhakrishnan R."/>
            <person name="Underwood A."/>
            <person name="Al-Shahib A."/>
        </authorList>
    </citation>
    <scope>NUCLEOTIDE SEQUENCE</scope>
    <source>
        <strain evidence="14">P19_London_7_VIM_2_05_10</strain>
    </source>
</reference>
<dbReference type="GO" id="GO:0061798">
    <property type="term" value="F:GTP 3',8'-cyclase activity"/>
    <property type="evidence" value="ECO:0007669"/>
    <property type="project" value="UniProtKB-UniRule"/>
</dbReference>
<feature type="binding site" evidence="12">
    <location>
        <position position="122"/>
    </location>
    <ligand>
        <name>S-adenosyl-L-methionine</name>
        <dbReference type="ChEBI" id="CHEBI:59789"/>
    </ligand>
</feature>
<dbReference type="Proteomes" id="UP000194857">
    <property type="component" value="Unassembled WGS sequence"/>
</dbReference>
<evidence type="ECO:0000256" key="5">
    <source>
        <dbReference type="ARBA" id="ARBA00022741"/>
    </source>
</evidence>
<reference evidence="17 21" key="3">
    <citation type="submission" date="2017-05" db="EMBL/GenBank/DDBJ databases">
        <authorList>
            <person name="Song R."/>
            <person name="Chenine A.L."/>
            <person name="Ruprecht R.M."/>
        </authorList>
    </citation>
    <scope>NUCLEOTIDE SEQUENCE [LARGE SCALE GENOMIC DNA]</scope>
    <source>
        <strain evidence="17 21">S567_C10_BS</strain>
    </source>
</reference>
<dbReference type="Proteomes" id="UP000284767">
    <property type="component" value="Unassembled WGS sequence"/>
</dbReference>
<keyword evidence="6 12" id="KW-0408">Iron</keyword>
<dbReference type="EMBL" id="CVVU01000030">
    <property type="protein sequence ID" value="CRO09396.1"/>
    <property type="molecule type" value="Genomic_DNA"/>
</dbReference>
<dbReference type="CDD" id="cd01335">
    <property type="entry name" value="Radical_SAM"/>
    <property type="match status" value="1"/>
</dbReference>
<reference evidence="20" key="2">
    <citation type="submission" date="2015-06" db="EMBL/GenBank/DDBJ databases">
        <authorList>
            <person name="Radhakrishnan Rajesh"/>
            <person name="Underwood Anthony"/>
            <person name="Al-Shahib Ali"/>
        </authorList>
    </citation>
    <scope>NUCLEOTIDE SEQUENCE [LARGE SCALE GENOMIC DNA]</scope>
    <source>
        <strain evidence="20">P19_London_7_VIM_2_05_10</strain>
    </source>
</reference>
<evidence type="ECO:0000256" key="11">
    <source>
        <dbReference type="ARBA" id="ARBA00048697"/>
    </source>
</evidence>
<evidence type="ECO:0000256" key="6">
    <source>
        <dbReference type="ARBA" id="ARBA00023004"/>
    </source>
</evidence>
<dbReference type="CDD" id="cd21117">
    <property type="entry name" value="Twitch_MoaA"/>
    <property type="match status" value="1"/>
</dbReference>
<dbReference type="Pfam" id="PF06463">
    <property type="entry name" value="Mob_synth_C"/>
    <property type="match status" value="1"/>
</dbReference>
<dbReference type="GO" id="GO:1904047">
    <property type="term" value="F:S-adenosyl-L-methionine binding"/>
    <property type="evidence" value="ECO:0007669"/>
    <property type="project" value="UniProtKB-UniRule"/>
</dbReference>
<organism evidence="14 20">
    <name type="scientific">Pseudomonas aeruginosa</name>
    <dbReference type="NCBI Taxonomy" id="287"/>
    <lineage>
        <taxon>Bacteria</taxon>
        <taxon>Pseudomonadati</taxon>
        <taxon>Pseudomonadota</taxon>
        <taxon>Gammaproteobacteria</taxon>
        <taxon>Pseudomonadales</taxon>
        <taxon>Pseudomonadaceae</taxon>
        <taxon>Pseudomonas</taxon>
    </lineage>
</organism>
<keyword evidence="3 12" id="KW-0949">S-adenosyl-L-methionine</keyword>
<feature type="binding site" evidence="12">
    <location>
        <position position="25"/>
    </location>
    <ligand>
        <name>[4Fe-4S] cluster</name>
        <dbReference type="ChEBI" id="CHEBI:49883"/>
        <label>1</label>
        <note>4Fe-4S-S-AdoMet</note>
    </ligand>
</feature>
<keyword evidence="8 12" id="KW-0342">GTP-binding</keyword>
<dbReference type="Proteomes" id="UP000433532">
    <property type="component" value="Unassembled WGS sequence"/>
</dbReference>